<keyword evidence="3" id="KW-1185">Reference proteome</keyword>
<reference evidence="2 3" key="1">
    <citation type="submission" date="2020-08" db="EMBL/GenBank/DDBJ databases">
        <title>Sequencing the genomes of 1000 actinobacteria strains.</title>
        <authorList>
            <person name="Klenk H.-P."/>
        </authorList>
    </citation>
    <scope>NUCLEOTIDE SEQUENCE [LARGE SCALE GENOMIC DNA]</scope>
    <source>
        <strain evidence="2 3">DSM 45886</strain>
    </source>
</reference>
<dbReference type="InterPro" id="IPR025326">
    <property type="entry name" value="DUF4232"/>
</dbReference>
<accession>A0A7W7SV79</accession>
<dbReference type="RefSeq" id="WP_184537090.1">
    <property type="nucleotide sequence ID" value="NZ_JACHJW010000001.1"/>
</dbReference>
<name>A0A7W7SV79_9ACTN</name>
<sequence>MNLASVGTRRVASIRLFSPLILITVLVTGCTKSPAPTPAATPPAAPTSVTPACPEAGVMIESGPVEAAMGLRVTRLEMINCGNDPYQVTGYPAVRVLDAEHKPMAIDVLDGFSAITSSITGFDGAPKPVELPPGQAAAAVVVWRNTVTDASVTATTATYLEIAPADGQSPQVVAVDGGLDLGTTGRLGVSPWTLPKGPSSPR</sequence>
<evidence type="ECO:0000259" key="1">
    <source>
        <dbReference type="Pfam" id="PF14016"/>
    </source>
</evidence>
<protein>
    <recommendedName>
        <fullName evidence="1">DUF4232 domain-containing protein</fullName>
    </recommendedName>
</protein>
<feature type="domain" description="DUF4232" evidence="1">
    <location>
        <begin position="53"/>
        <end position="193"/>
    </location>
</feature>
<evidence type="ECO:0000313" key="3">
    <source>
        <dbReference type="Proteomes" id="UP000578819"/>
    </source>
</evidence>
<dbReference type="Proteomes" id="UP000578819">
    <property type="component" value="Unassembled WGS sequence"/>
</dbReference>
<dbReference type="Pfam" id="PF14016">
    <property type="entry name" value="DUF4232"/>
    <property type="match status" value="1"/>
</dbReference>
<organism evidence="2 3">
    <name type="scientific">Micromonospora polyrhachis</name>
    <dbReference type="NCBI Taxonomy" id="1282883"/>
    <lineage>
        <taxon>Bacteria</taxon>
        <taxon>Bacillati</taxon>
        <taxon>Actinomycetota</taxon>
        <taxon>Actinomycetes</taxon>
        <taxon>Micromonosporales</taxon>
        <taxon>Micromonosporaceae</taxon>
        <taxon>Micromonospora</taxon>
    </lineage>
</organism>
<comment type="caution">
    <text evidence="2">The sequence shown here is derived from an EMBL/GenBank/DDBJ whole genome shotgun (WGS) entry which is preliminary data.</text>
</comment>
<dbReference type="AlphaFoldDB" id="A0A7W7SV79"/>
<proteinExistence type="predicted"/>
<evidence type="ECO:0000313" key="2">
    <source>
        <dbReference type="EMBL" id="MBB4961508.1"/>
    </source>
</evidence>
<gene>
    <name evidence="2" type="ORF">FHR38_005241</name>
</gene>
<dbReference type="EMBL" id="JACHJW010000001">
    <property type="protein sequence ID" value="MBB4961508.1"/>
    <property type="molecule type" value="Genomic_DNA"/>
</dbReference>